<dbReference type="InterPro" id="IPR027417">
    <property type="entry name" value="P-loop_NTPase"/>
</dbReference>
<dbReference type="EMBL" id="JAPDOD010000015">
    <property type="protein sequence ID" value="MDA0162055.1"/>
    <property type="molecule type" value="Genomic_DNA"/>
</dbReference>
<feature type="region of interest" description="Disordered" evidence="1">
    <location>
        <begin position="254"/>
        <end position="284"/>
    </location>
</feature>
<dbReference type="GO" id="GO:0005524">
    <property type="term" value="F:ATP binding"/>
    <property type="evidence" value="ECO:0007669"/>
    <property type="project" value="UniProtKB-KW"/>
</dbReference>
<dbReference type="GO" id="GO:0006260">
    <property type="term" value="P:DNA replication"/>
    <property type="evidence" value="ECO:0007669"/>
    <property type="project" value="TreeGrafter"/>
</dbReference>
<dbReference type="SUPFAM" id="SSF52540">
    <property type="entry name" value="P-loop containing nucleoside triphosphate hydrolases"/>
    <property type="match status" value="1"/>
</dbReference>
<accession>A0A9X3MT48</accession>
<feature type="compositionally biased region" description="Basic and acidic residues" evidence="1">
    <location>
        <begin position="262"/>
        <end position="277"/>
    </location>
</feature>
<dbReference type="Pfam" id="PF01695">
    <property type="entry name" value="IstB_IS21"/>
    <property type="match status" value="1"/>
</dbReference>
<feature type="domain" description="IstB-like ATP-binding" evidence="2">
    <location>
        <begin position="89"/>
        <end position="194"/>
    </location>
</feature>
<evidence type="ECO:0000313" key="4">
    <source>
        <dbReference type="Proteomes" id="UP001149140"/>
    </source>
</evidence>
<keyword evidence="3" id="KW-0067">ATP-binding</keyword>
<dbReference type="Proteomes" id="UP001149140">
    <property type="component" value="Unassembled WGS sequence"/>
</dbReference>
<name>A0A9X3MT48_9ACTN</name>
<dbReference type="CDD" id="cd00009">
    <property type="entry name" value="AAA"/>
    <property type="match status" value="1"/>
</dbReference>
<evidence type="ECO:0000259" key="2">
    <source>
        <dbReference type="Pfam" id="PF01695"/>
    </source>
</evidence>
<keyword evidence="3" id="KW-0547">Nucleotide-binding</keyword>
<dbReference type="InterPro" id="IPR002611">
    <property type="entry name" value="IstB_ATP-bd"/>
</dbReference>
<protein>
    <submittedName>
        <fullName evidence="3">ATP-binding protein</fullName>
    </submittedName>
</protein>
<proteinExistence type="predicted"/>
<sequence length="284" mass="32564">MAACLDGRCDGSGFLFDEETRRAYSCSCRPRLQARKRANAVAGRIPKAFRGVSFDREPVPSLRAQYPHVLRRVQVYCDTISEQLERGRGLWFTGDLGTGKTTLAMLISKTAMERDHTVAIYSLPRLLSMLRETFRDDSAHSLNQLIDMLCSVDLLHIDDVGAEQTSPWVLEQLYTVVNTRYEDQRSIVLTTNLIKAERKRPAKLSPDDDWDERPDAELRAQIGERTVSRLYEMCEDPLPMFGDDRRPEMQFNVPEPVAAAHRTPDPFDDTRWEDDGPRYGQPRR</sequence>
<dbReference type="PANTHER" id="PTHR30050">
    <property type="entry name" value="CHROMOSOMAL REPLICATION INITIATOR PROTEIN DNAA"/>
    <property type="match status" value="1"/>
</dbReference>
<evidence type="ECO:0000256" key="1">
    <source>
        <dbReference type="SAM" id="MobiDB-lite"/>
    </source>
</evidence>
<comment type="caution">
    <text evidence="3">The sequence shown here is derived from an EMBL/GenBank/DDBJ whole genome shotgun (WGS) entry which is preliminary data.</text>
</comment>
<reference evidence="3" key="1">
    <citation type="submission" date="2022-10" db="EMBL/GenBank/DDBJ databases">
        <title>The WGS of Solirubrobacter ginsenosidimutans DSM 21036.</title>
        <authorList>
            <person name="Jiang Z."/>
        </authorList>
    </citation>
    <scope>NUCLEOTIDE SEQUENCE</scope>
    <source>
        <strain evidence="3">DSM 21036</strain>
    </source>
</reference>
<dbReference type="Gene3D" id="3.40.50.300">
    <property type="entry name" value="P-loop containing nucleotide triphosphate hydrolases"/>
    <property type="match status" value="1"/>
</dbReference>
<evidence type="ECO:0000313" key="3">
    <source>
        <dbReference type="EMBL" id="MDA0162055.1"/>
    </source>
</evidence>
<dbReference type="RefSeq" id="WP_270041290.1">
    <property type="nucleotide sequence ID" value="NZ_JAPDOD010000015.1"/>
</dbReference>
<organism evidence="3 4">
    <name type="scientific">Solirubrobacter ginsenosidimutans</name>
    <dbReference type="NCBI Taxonomy" id="490573"/>
    <lineage>
        <taxon>Bacteria</taxon>
        <taxon>Bacillati</taxon>
        <taxon>Actinomycetota</taxon>
        <taxon>Thermoleophilia</taxon>
        <taxon>Solirubrobacterales</taxon>
        <taxon>Solirubrobacteraceae</taxon>
        <taxon>Solirubrobacter</taxon>
    </lineage>
</organism>
<keyword evidence="4" id="KW-1185">Reference proteome</keyword>
<dbReference type="PANTHER" id="PTHR30050:SF4">
    <property type="entry name" value="ATP-BINDING PROTEIN RV3427C IN INSERTION SEQUENCE-RELATED"/>
    <property type="match status" value="1"/>
</dbReference>
<dbReference type="AlphaFoldDB" id="A0A9X3MT48"/>
<gene>
    <name evidence="3" type="ORF">OM076_17415</name>
</gene>